<dbReference type="Gene3D" id="1.10.287.130">
    <property type="match status" value="1"/>
</dbReference>
<dbReference type="InterPro" id="IPR003594">
    <property type="entry name" value="HATPase_dom"/>
</dbReference>
<proteinExistence type="predicted"/>
<dbReference type="EC" id="2.7.13.3" evidence="2"/>
<dbReference type="InterPro" id="IPR036097">
    <property type="entry name" value="HisK_dim/P_sf"/>
</dbReference>
<evidence type="ECO:0000259" key="6">
    <source>
        <dbReference type="PROSITE" id="PS50112"/>
    </source>
</evidence>
<dbReference type="InterPro" id="IPR035965">
    <property type="entry name" value="PAS-like_dom_sf"/>
</dbReference>
<comment type="catalytic activity">
    <reaction evidence="1">
        <text>ATP + protein L-histidine = ADP + protein N-phospho-L-histidine.</text>
        <dbReference type="EC" id="2.7.13.3"/>
    </reaction>
</comment>
<dbReference type="SUPFAM" id="SSF47384">
    <property type="entry name" value="Homodimeric domain of signal transducing histidine kinase"/>
    <property type="match status" value="1"/>
</dbReference>
<dbReference type="PROSITE" id="PS50109">
    <property type="entry name" value="HIS_KIN"/>
    <property type="match status" value="1"/>
</dbReference>
<dbReference type="InterPro" id="IPR000014">
    <property type="entry name" value="PAS"/>
</dbReference>
<name>A0A1H3K8I6_9PROT</name>
<dbReference type="InterPro" id="IPR003661">
    <property type="entry name" value="HisK_dim/P_dom"/>
</dbReference>
<dbReference type="SMART" id="SM00387">
    <property type="entry name" value="HATPase_c"/>
    <property type="match status" value="1"/>
</dbReference>
<dbReference type="SUPFAM" id="SSF55785">
    <property type="entry name" value="PYP-like sensor domain (PAS domain)"/>
    <property type="match status" value="1"/>
</dbReference>
<dbReference type="PANTHER" id="PTHR43065">
    <property type="entry name" value="SENSOR HISTIDINE KINASE"/>
    <property type="match status" value="1"/>
</dbReference>
<evidence type="ECO:0000259" key="5">
    <source>
        <dbReference type="PROSITE" id="PS50109"/>
    </source>
</evidence>
<dbReference type="CDD" id="cd00082">
    <property type="entry name" value="HisKA"/>
    <property type="match status" value="1"/>
</dbReference>
<dbReference type="GO" id="GO:0000155">
    <property type="term" value="F:phosphorelay sensor kinase activity"/>
    <property type="evidence" value="ECO:0007669"/>
    <property type="project" value="InterPro"/>
</dbReference>
<dbReference type="AlphaFoldDB" id="A0A1H3K8I6"/>
<evidence type="ECO:0000256" key="3">
    <source>
        <dbReference type="ARBA" id="ARBA00022553"/>
    </source>
</evidence>
<dbReference type="SMART" id="SM00388">
    <property type="entry name" value="HisKA"/>
    <property type="match status" value="1"/>
</dbReference>
<dbReference type="OrthoDB" id="6114847at2"/>
<dbReference type="PROSITE" id="PS50112">
    <property type="entry name" value="PAS"/>
    <property type="match status" value="1"/>
</dbReference>
<organism evidence="7 8">
    <name type="scientific">Nitrosomonas halophila</name>
    <dbReference type="NCBI Taxonomy" id="44576"/>
    <lineage>
        <taxon>Bacteria</taxon>
        <taxon>Pseudomonadati</taxon>
        <taxon>Pseudomonadota</taxon>
        <taxon>Betaproteobacteria</taxon>
        <taxon>Nitrosomonadales</taxon>
        <taxon>Nitrosomonadaceae</taxon>
        <taxon>Nitrosomonas</taxon>
    </lineage>
</organism>
<gene>
    <name evidence="7" type="ORF">SAMN05421881_103817</name>
</gene>
<dbReference type="SUPFAM" id="SSF55874">
    <property type="entry name" value="ATPase domain of HSP90 chaperone/DNA topoisomerase II/histidine kinase"/>
    <property type="match status" value="1"/>
</dbReference>
<evidence type="ECO:0000256" key="2">
    <source>
        <dbReference type="ARBA" id="ARBA00012438"/>
    </source>
</evidence>
<dbReference type="CDD" id="cd00075">
    <property type="entry name" value="HATPase"/>
    <property type="match status" value="1"/>
</dbReference>
<dbReference type="InterPro" id="IPR005467">
    <property type="entry name" value="His_kinase_dom"/>
</dbReference>
<dbReference type="Pfam" id="PF13188">
    <property type="entry name" value="PAS_8"/>
    <property type="match status" value="1"/>
</dbReference>
<accession>A0A1H3K8I6</accession>
<evidence type="ECO:0000313" key="8">
    <source>
        <dbReference type="Proteomes" id="UP000198640"/>
    </source>
</evidence>
<feature type="domain" description="Histidine kinase" evidence="5">
    <location>
        <begin position="184"/>
        <end position="391"/>
    </location>
</feature>
<protein>
    <recommendedName>
        <fullName evidence="2">histidine kinase</fullName>
        <ecNumber evidence="2">2.7.13.3</ecNumber>
    </recommendedName>
</protein>
<dbReference type="Pfam" id="PF02518">
    <property type="entry name" value="HATPase_c"/>
    <property type="match status" value="1"/>
</dbReference>
<feature type="coiled-coil region" evidence="4">
    <location>
        <begin position="34"/>
        <end position="72"/>
    </location>
</feature>
<keyword evidence="8" id="KW-1185">Reference proteome</keyword>
<dbReference type="InterPro" id="IPR036890">
    <property type="entry name" value="HATPase_C_sf"/>
</dbReference>
<keyword evidence="4" id="KW-0175">Coiled coil</keyword>
<dbReference type="Gene3D" id="3.30.450.20">
    <property type="entry name" value="PAS domain"/>
    <property type="match status" value="1"/>
</dbReference>
<dbReference type="Pfam" id="PF00512">
    <property type="entry name" value="HisKA"/>
    <property type="match status" value="1"/>
</dbReference>
<keyword evidence="7" id="KW-0808">Transferase</keyword>
<evidence type="ECO:0000313" key="7">
    <source>
        <dbReference type="EMBL" id="SDY48219.1"/>
    </source>
</evidence>
<dbReference type="RefSeq" id="WP_090414585.1">
    <property type="nucleotide sequence ID" value="NZ_FNOY01000038.1"/>
</dbReference>
<dbReference type="PRINTS" id="PR00344">
    <property type="entry name" value="BCTRLSENSOR"/>
</dbReference>
<dbReference type="STRING" id="44576.SAMN05421881_103817"/>
<dbReference type="PANTHER" id="PTHR43065:SF29">
    <property type="entry name" value="SENSOR PROTEIN KINASE FLES"/>
    <property type="match status" value="1"/>
</dbReference>
<keyword evidence="3" id="KW-0597">Phosphoprotein</keyword>
<reference evidence="7 8" key="1">
    <citation type="submission" date="2016-10" db="EMBL/GenBank/DDBJ databases">
        <authorList>
            <person name="de Groot N.N."/>
        </authorList>
    </citation>
    <scope>NUCLEOTIDE SEQUENCE [LARGE SCALE GENOMIC DNA]</scope>
    <source>
        <strain evidence="7 8">Nm1</strain>
    </source>
</reference>
<evidence type="ECO:0000256" key="4">
    <source>
        <dbReference type="SAM" id="Coils"/>
    </source>
</evidence>
<evidence type="ECO:0000256" key="1">
    <source>
        <dbReference type="ARBA" id="ARBA00000085"/>
    </source>
</evidence>
<dbReference type="EMBL" id="FNOY01000038">
    <property type="protein sequence ID" value="SDY48219.1"/>
    <property type="molecule type" value="Genomic_DNA"/>
</dbReference>
<dbReference type="Proteomes" id="UP000198640">
    <property type="component" value="Unassembled WGS sequence"/>
</dbReference>
<sequence>MKTDDAATLTTDHEQLRQAFAVFSQASTQLSGVYRELQQQVSRLTGELAVANGELQRELAAKEALSQQLSQLLTALPGGVVALDAAERIERVNPAAVRLLGQPLLGLPWRQIADKRLGPAGVCGEWYAGIGDPAGLRRVRIESSQSATSSARILLIHDITDAHAMQARALRHQRLAEMGEMAAGLAHQLRTPLSTALLYAGHLSNETLPAQERRGLAAKTIERLHHLEQLIRNMLQFVKGETAPAGQVALPTLLNELQRALAPQMQQRGLQFRVEDHSRGVNLHVNHEALCSALTNLLDNAMQASLPGGRITLACTAGEDEVVLSVSDDGPGIDTALQARLFEPFFTTRTEGTGLGLAIVHNVIRALNGDIEVESAPGAGSRFTVRLPRTLQAEVVAGAVQWSNNKRS</sequence>
<dbReference type="InterPro" id="IPR004358">
    <property type="entry name" value="Sig_transdc_His_kin-like_C"/>
</dbReference>
<dbReference type="Gene3D" id="3.30.565.10">
    <property type="entry name" value="Histidine kinase-like ATPase, C-terminal domain"/>
    <property type="match status" value="1"/>
</dbReference>
<keyword evidence="7" id="KW-0418">Kinase</keyword>
<feature type="domain" description="PAS" evidence="6">
    <location>
        <begin position="65"/>
        <end position="101"/>
    </location>
</feature>